<dbReference type="GO" id="GO:0016709">
    <property type="term" value="F:oxidoreductase activity, acting on paired donors, with incorporation or reduction of molecular oxygen, NAD(P)H as one donor, and incorporation of one atom of oxygen"/>
    <property type="evidence" value="ECO:0007669"/>
    <property type="project" value="UniProtKB-ARBA"/>
</dbReference>
<dbReference type="Pfam" id="PF21274">
    <property type="entry name" value="Rng_hyd_C"/>
    <property type="match status" value="1"/>
</dbReference>
<evidence type="ECO:0000313" key="7">
    <source>
        <dbReference type="Proteomes" id="UP000540909"/>
    </source>
</evidence>
<evidence type="ECO:0000256" key="4">
    <source>
        <dbReference type="ARBA" id="ARBA00022827"/>
    </source>
</evidence>
<dbReference type="EMBL" id="JACIFY010000001">
    <property type="protein sequence ID" value="MBB4233595.1"/>
    <property type="molecule type" value="Genomic_DNA"/>
</dbReference>
<dbReference type="Gene3D" id="3.30.70.2450">
    <property type="match status" value="1"/>
</dbReference>
<organism evidence="6 7">
    <name type="scientific">Rhizobium esperanzae</name>
    <dbReference type="NCBI Taxonomy" id="1967781"/>
    <lineage>
        <taxon>Bacteria</taxon>
        <taxon>Pseudomonadati</taxon>
        <taxon>Pseudomonadota</taxon>
        <taxon>Alphaproteobacteria</taxon>
        <taxon>Hyphomicrobiales</taxon>
        <taxon>Rhizobiaceae</taxon>
        <taxon>Rhizobium/Agrobacterium group</taxon>
        <taxon>Rhizobium</taxon>
    </lineage>
</organism>
<dbReference type="RefSeq" id="WP_184465911.1">
    <property type="nucleotide sequence ID" value="NZ_JACIFY010000001.1"/>
</dbReference>
<dbReference type="GO" id="GO:0071949">
    <property type="term" value="F:FAD binding"/>
    <property type="evidence" value="ECO:0007669"/>
    <property type="project" value="InterPro"/>
</dbReference>
<dbReference type="Gene3D" id="3.40.30.120">
    <property type="match status" value="1"/>
</dbReference>
<keyword evidence="3" id="KW-0285">Flavoprotein</keyword>
<dbReference type="AlphaFoldDB" id="A0A7W6W335"/>
<dbReference type="PANTHER" id="PTHR43004:SF19">
    <property type="entry name" value="BINDING MONOOXYGENASE, PUTATIVE (JCVI)-RELATED"/>
    <property type="match status" value="1"/>
</dbReference>
<dbReference type="Gene3D" id="3.50.50.60">
    <property type="entry name" value="FAD/NAD(P)-binding domain"/>
    <property type="match status" value="1"/>
</dbReference>
<evidence type="ECO:0000256" key="2">
    <source>
        <dbReference type="ARBA" id="ARBA00007801"/>
    </source>
</evidence>
<keyword evidence="4" id="KW-0274">FAD</keyword>
<evidence type="ECO:0000259" key="5">
    <source>
        <dbReference type="Pfam" id="PF01494"/>
    </source>
</evidence>
<gene>
    <name evidence="6" type="ORF">GGD57_000133</name>
</gene>
<dbReference type="Proteomes" id="UP000540909">
    <property type="component" value="Unassembled WGS sequence"/>
</dbReference>
<protein>
    <submittedName>
        <fullName evidence="6">2-polyprenyl-6-methoxyphenol hydroxylase-like FAD-dependent oxidoreductase</fullName>
    </submittedName>
</protein>
<comment type="similarity">
    <text evidence="2">Belongs to the PheA/TfdB FAD monooxygenase family.</text>
</comment>
<dbReference type="InterPro" id="IPR036188">
    <property type="entry name" value="FAD/NAD-bd_sf"/>
</dbReference>
<name>A0A7W6W335_9HYPH</name>
<dbReference type="PRINTS" id="PR00420">
    <property type="entry name" value="RNGMNOXGNASE"/>
</dbReference>
<dbReference type="SUPFAM" id="SSF52833">
    <property type="entry name" value="Thioredoxin-like"/>
    <property type="match status" value="1"/>
</dbReference>
<feature type="domain" description="FAD-binding" evidence="5">
    <location>
        <begin position="7"/>
        <end position="345"/>
    </location>
</feature>
<reference evidence="6 7" key="1">
    <citation type="submission" date="2020-08" db="EMBL/GenBank/DDBJ databases">
        <title>Genomic Encyclopedia of Type Strains, Phase IV (KMG-V): Genome sequencing to study the core and pangenomes of soil and plant-associated prokaryotes.</title>
        <authorList>
            <person name="Whitman W."/>
        </authorList>
    </citation>
    <scope>NUCLEOTIDE SEQUENCE [LARGE SCALE GENOMIC DNA]</scope>
    <source>
        <strain evidence="6 7">SEMIA 4089</strain>
    </source>
</reference>
<dbReference type="Pfam" id="PF01494">
    <property type="entry name" value="FAD_binding_3"/>
    <property type="match status" value="1"/>
</dbReference>
<comment type="cofactor">
    <cofactor evidence="1">
        <name>FAD</name>
        <dbReference type="ChEBI" id="CHEBI:57692"/>
    </cofactor>
</comment>
<evidence type="ECO:0000256" key="3">
    <source>
        <dbReference type="ARBA" id="ARBA00022630"/>
    </source>
</evidence>
<proteinExistence type="inferred from homology"/>
<evidence type="ECO:0000256" key="1">
    <source>
        <dbReference type="ARBA" id="ARBA00001974"/>
    </source>
</evidence>
<dbReference type="PANTHER" id="PTHR43004">
    <property type="entry name" value="TRK SYSTEM POTASSIUM UPTAKE PROTEIN"/>
    <property type="match status" value="1"/>
</dbReference>
<accession>A0A7W6W335</accession>
<comment type="caution">
    <text evidence="6">The sequence shown here is derived from an EMBL/GenBank/DDBJ whole genome shotgun (WGS) entry which is preliminary data.</text>
</comment>
<dbReference type="InterPro" id="IPR036249">
    <property type="entry name" value="Thioredoxin-like_sf"/>
</dbReference>
<sequence length="498" mass="53835">MTQNSTVDVLISGAGAAGLTLAIELARRGVSFRLIEKLDDPFRGSRGKGIQPRTQEVFEDLGILDRIVALGGTYPRQREYRADGSFSESDVVLHEAPPPAEPYHLALMAPQFLTEGVMRERLLELGHRPAFGCELIGFEQGETGVTARLKDPSGEETIGVRWLVGTDGGRSFVRHALDIGFPGKTLGVRAIVADVTLTGLDRNAWHRFAEGDMERQISFCPLAGTEMFQIQGPIPLEGDIDLSAAGLTALVKERTGRPDVTIQSVSWASAFTMNARLADRYRQGRIFLAGDAAHTHPPTGGQGLNTSVQDAYNLGWKLAAVAGGAPDTLLDSYEEERRPIAAAMLGLATTLLDAMKRGEMRRGREVHQLDIGYPEASLALEKPERRSGLLAGDRAPDALLKGAAGQPRRLFDLFKGTHWTLLGYEAEQAAVQPQRGLHIHRIGRRGDLIDEGGHFRDAYALTPGDFVLVRPDGYIGAIVASGEASVLKAYFANVGLGS</sequence>
<dbReference type="SUPFAM" id="SSF51905">
    <property type="entry name" value="FAD/NAD(P)-binding domain"/>
    <property type="match status" value="1"/>
</dbReference>
<dbReference type="InterPro" id="IPR050641">
    <property type="entry name" value="RIFMO-like"/>
</dbReference>
<evidence type="ECO:0000313" key="6">
    <source>
        <dbReference type="EMBL" id="MBB4233595.1"/>
    </source>
</evidence>
<dbReference type="InterPro" id="IPR002938">
    <property type="entry name" value="FAD-bd"/>
</dbReference>
<dbReference type="NCBIfam" id="NF004832">
    <property type="entry name" value="PRK06184.1"/>
    <property type="match status" value="1"/>
</dbReference>